<accession>A0ABT0J530</accession>
<feature type="transmembrane region" description="Helical" evidence="1">
    <location>
        <begin position="125"/>
        <end position="141"/>
    </location>
</feature>
<keyword evidence="1" id="KW-1133">Transmembrane helix</keyword>
<keyword evidence="3" id="KW-1185">Reference proteome</keyword>
<comment type="caution">
    <text evidence="2">The sequence shown here is derived from an EMBL/GenBank/DDBJ whole genome shotgun (WGS) entry which is preliminary data.</text>
</comment>
<keyword evidence="1" id="KW-0812">Transmembrane</keyword>
<evidence type="ECO:0000313" key="2">
    <source>
        <dbReference type="EMBL" id="MCK9794605.1"/>
    </source>
</evidence>
<protein>
    <submittedName>
        <fullName evidence="2">Uncharacterized protein</fullName>
    </submittedName>
</protein>
<keyword evidence="1" id="KW-0472">Membrane</keyword>
<evidence type="ECO:0000256" key="1">
    <source>
        <dbReference type="SAM" id="Phobius"/>
    </source>
</evidence>
<gene>
    <name evidence="2" type="ORF">M1843_12695</name>
</gene>
<proteinExistence type="predicted"/>
<feature type="transmembrane region" description="Helical" evidence="1">
    <location>
        <begin position="95"/>
        <end position="113"/>
    </location>
</feature>
<feature type="transmembrane region" description="Helical" evidence="1">
    <location>
        <begin position="30"/>
        <end position="48"/>
    </location>
</feature>
<sequence length="197" mass="20098">MSTHHTARPSAGAGATTEPATAARNLLSRWPAALGVAVAVLLLSTGAADRTTLAIGVSAAALCYLAAAAFGRPWIAWVSILAASLVVLASELVGLAWWAGVGITALALLWIGVARGAARPTLTQATALLGFGAVAVTALAIDPRVGLWVAGLALAGHAVWDVIHHRRNEVVPRSMAEACLYFDVLLGLGCIALAVLR</sequence>
<feature type="transmembrane region" description="Helical" evidence="1">
    <location>
        <begin position="60"/>
        <end position="89"/>
    </location>
</feature>
<evidence type="ECO:0000313" key="3">
    <source>
        <dbReference type="Proteomes" id="UP001651050"/>
    </source>
</evidence>
<name>A0ABT0J530_9MICO</name>
<organism evidence="2 3">
    <name type="scientific">Isoptericola peretonis</name>
    <dbReference type="NCBI Taxonomy" id="2918523"/>
    <lineage>
        <taxon>Bacteria</taxon>
        <taxon>Bacillati</taxon>
        <taxon>Actinomycetota</taxon>
        <taxon>Actinomycetes</taxon>
        <taxon>Micrococcales</taxon>
        <taxon>Promicromonosporaceae</taxon>
        <taxon>Isoptericola</taxon>
    </lineage>
</organism>
<feature type="transmembrane region" description="Helical" evidence="1">
    <location>
        <begin position="175"/>
        <end position="196"/>
    </location>
</feature>
<reference evidence="2 3" key="1">
    <citation type="submission" date="2022-02" db="EMBL/GenBank/DDBJ databases">
        <title>The car tank lid bacteriome: a reservoir of bacteria with potential in bioremediation of fuel.</title>
        <authorList>
            <person name="Vidal-Verdu A."/>
            <person name="Gomez-Martinez D."/>
            <person name="Latorre-Perez A."/>
            <person name="Pereto J."/>
            <person name="Porcar M."/>
        </authorList>
    </citation>
    <scope>NUCLEOTIDE SEQUENCE [LARGE SCALE GENOMIC DNA]</scope>
    <source>
        <strain evidence="2 3">4D.3</strain>
    </source>
</reference>
<dbReference type="EMBL" id="JALQCY010000003">
    <property type="protein sequence ID" value="MCK9794605.1"/>
    <property type="molecule type" value="Genomic_DNA"/>
</dbReference>
<dbReference type="Proteomes" id="UP001651050">
    <property type="component" value="Unassembled WGS sequence"/>
</dbReference>
<dbReference type="RefSeq" id="WP_416344441.1">
    <property type="nucleotide sequence ID" value="NZ_JALQCY010000003.1"/>
</dbReference>